<gene>
    <name evidence="1" type="ORF">ANCDUO_26902</name>
</gene>
<evidence type="ECO:0000313" key="1">
    <source>
        <dbReference type="EMBL" id="KIH43100.1"/>
    </source>
</evidence>
<reference evidence="1 2" key="1">
    <citation type="submission" date="2013-12" db="EMBL/GenBank/DDBJ databases">
        <title>Draft genome of the parsitic nematode Ancylostoma duodenale.</title>
        <authorList>
            <person name="Mitreva M."/>
        </authorList>
    </citation>
    <scope>NUCLEOTIDE SEQUENCE [LARGE SCALE GENOMIC DNA]</scope>
    <source>
        <strain evidence="1 2">Zhejiang</strain>
    </source>
</reference>
<proteinExistence type="predicted"/>
<dbReference type="Proteomes" id="UP000054047">
    <property type="component" value="Unassembled WGS sequence"/>
</dbReference>
<protein>
    <submittedName>
        <fullName evidence="1">Uncharacterized protein</fullName>
    </submittedName>
</protein>
<organism evidence="1 2">
    <name type="scientific">Ancylostoma duodenale</name>
    <dbReference type="NCBI Taxonomy" id="51022"/>
    <lineage>
        <taxon>Eukaryota</taxon>
        <taxon>Metazoa</taxon>
        <taxon>Ecdysozoa</taxon>
        <taxon>Nematoda</taxon>
        <taxon>Chromadorea</taxon>
        <taxon>Rhabditida</taxon>
        <taxon>Rhabditina</taxon>
        <taxon>Rhabditomorpha</taxon>
        <taxon>Strongyloidea</taxon>
        <taxon>Ancylostomatidae</taxon>
        <taxon>Ancylostomatinae</taxon>
        <taxon>Ancylostoma</taxon>
    </lineage>
</organism>
<keyword evidence="2" id="KW-1185">Reference proteome</keyword>
<evidence type="ECO:0000313" key="2">
    <source>
        <dbReference type="Proteomes" id="UP000054047"/>
    </source>
</evidence>
<name>A0A0C2F3J0_9BILA</name>
<dbReference type="EMBL" id="KN789079">
    <property type="protein sequence ID" value="KIH43100.1"/>
    <property type="molecule type" value="Genomic_DNA"/>
</dbReference>
<accession>A0A0C2F3J0</accession>
<dbReference type="AlphaFoldDB" id="A0A0C2F3J0"/>
<sequence length="87" mass="10132">MDVEIREKRLESAAPFVIPAFVPQEQRPVKKCDSEVQTVEPYFTDRTDEVLTLKKGNASLLHQLEAKKKRVNELEVEPNIRFPILHF</sequence>